<dbReference type="GO" id="GO:0008984">
    <property type="term" value="F:protein-glutamate methylesterase activity"/>
    <property type="evidence" value="ECO:0007669"/>
    <property type="project" value="UniProtKB-EC"/>
</dbReference>
<dbReference type="Proteomes" id="UP000246661">
    <property type="component" value="Unassembled WGS sequence"/>
</dbReference>
<evidence type="ECO:0000256" key="3">
    <source>
        <dbReference type="ARBA" id="ARBA00048267"/>
    </source>
</evidence>
<keyword evidence="4" id="KW-0145">Chemotaxis</keyword>
<evidence type="ECO:0000313" key="7">
    <source>
        <dbReference type="Proteomes" id="UP000246661"/>
    </source>
</evidence>
<dbReference type="PANTHER" id="PTHR42872">
    <property type="entry name" value="PROTEIN-GLUTAMATE METHYLESTERASE/PROTEIN-GLUTAMINE GLUTAMINASE"/>
    <property type="match status" value="1"/>
</dbReference>
<feature type="active site" evidence="4">
    <location>
        <position position="133"/>
    </location>
</feature>
<dbReference type="Pfam" id="PF01339">
    <property type="entry name" value="CheB_methylest"/>
    <property type="match status" value="1"/>
</dbReference>
<evidence type="ECO:0000256" key="2">
    <source>
        <dbReference type="ARBA" id="ARBA00039140"/>
    </source>
</evidence>
<evidence type="ECO:0000256" key="4">
    <source>
        <dbReference type="PROSITE-ProRule" id="PRU00050"/>
    </source>
</evidence>
<keyword evidence="7" id="KW-1185">Reference proteome</keyword>
<dbReference type="InterPro" id="IPR000673">
    <property type="entry name" value="Sig_transdc_resp-reg_Me-estase"/>
</dbReference>
<dbReference type="EMBL" id="QGTX01000001">
    <property type="protein sequence ID" value="PWW22726.1"/>
    <property type="molecule type" value="Genomic_DNA"/>
</dbReference>
<dbReference type="InterPro" id="IPR035909">
    <property type="entry name" value="CheB_C"/>
</dbReference>
<dbReference type="AlphaFoldDB" id="A0A317QJ47"/>
<proteinExistence type="predicted"/>
<name>A0A317QJ47_9ACTN</name>
<comment type="catalytic activity">
    <reaction evidence="3">
        <text>[protein]-L-glutamate 5-O-methyl ester + H2O = L-glutamyl-[protein] + methanol + H(+)</text>
        <dbReference type="Rhea" id="RHEA:23236"/>
        <dbReference type="Rhea" id="RHEA-COMP:10208"/>
        <dbReference type="Rhea" id="RHEA-COMP:10311"/>
        <dbReference type="ChEBI" id="CHEBI:15377"/>
        <dbReference type="ChEBI" id="CHEBI:15378"/>
        <dbReference type="ChEBI" id="CHEBI:17790"/>
        <dbReference type="ChEBI" id="CHEBI:29973"/>
        <dbReference type="ChEBI" id="CHEBI:82795"/>
        <dbReference type="EC" id="3.1.1.61"/>
    </reaction>
</comment>
<dbReference type="GO" id="GO:0006935">
    <property type="term" value="P:chemotaxis"/>
    <property type="evidence" value="ECO:0007669"/>
    <property type="project" value="UniProtKB-UniRule"/>
</dbReference>
<feature type="active site" evidence="4">
    <location>
        <position position="14"/>
    </location>
</feature>
<dbReference type="GO" id="GO:0000156">
    <property type="term" value="F:phosphorelay response regulator activity"/>
    <property type="evidence" value="ECO:0007669"/>
    <property type="project" value="InterPro"/>
</dbReference>
<dbReference type="PROSITE" id="PS50122">
    <property type="entry name" value="CHEB"/>
    <property type="match status" value="1"/>
</dbReference>
<comment type="caution">
    <text evidence="6">The sequence shown here is derived from an EMBL/GenBank/DDBJ whole genome shotgun (WGS) entry which is preliminary data.</text>
</comment>
<dbReference type="PIRSF" id="PIRSF036461">
    <property type="entry name" value="Chmtx_methlestr"/>
    <property type="match status" value="1"/>
</dbReference>
<evidence type="ECO:0000313" key="6">
    <source>
        <dbReference type="EMBL" id="PWW22726.1"/>
    </source>
</evidence>
<accession>A0A317QJ47</accession>
<dbReference type="CDD" id="cd16433">
    <property type="entry name" value="CheB"/>
    <property type="match status" value="1"/>
</dbReference>
<keyword evidence="1 4" id="KW-0378">Hydrolase</keyword>
<dbReference type="Gene3D" id="3.40.50.180">
    <property type="entry name" value="Methylesterase CheB, C-terminal domain"/>
    <property type="match status" value="1"/>
</dbReference>
<dbReference type="InterPro" id="IPR011247">
    <property type="entry name" value="Chemotax_prot-Glu_Me-esterase"/>
</dbReference>
<sequence>MTVARRDLVVVGASAGGVESLRQMLGSFPPDLPAAVLVVLHLPTNARSALPAILDRVCALPVRPAVDGDPLQPGTVLVASPDRHLMVSDGHVLLSRGPRENGHRPAVDVLFRSAARAAGRRVIAVVLSGALDDGTAGMIAVRARGGIGVAQDPDEALYPGMPQHAVEIAGADHVVPVEKMGPLLAELLAEDVGQVDEPPPSELMDTETAMAHLDREALDADDRPGRPSGFGCPTCHGALFSITEGGMERYRCRVGHAWSPEALAVEQSQALESALWMALRGLEERATLSLRMGERAEQRGHLISAQAFRQRHDEALHAAGLLRRLLEQGELNGEGLPGDAQGA</sequence>
<reference evidence="7" key="1">
    <citation type="submission" date="2018-05" db="EMBL/GenBank/DDBJ databases">
        <authorList>
            <person name="Klenk H.-P."/>
            <person name="Huntemann M."/>
            <person name="Clum A."/>
            <person name="Pillay M."/>
            <person name="Palaniappan K."/>
            <person name="Varghese N."/>
            <person name="Mikhailova N."/>
            <person name="Stamatis D."/>
            <person name="Reddy T."/>
            <person name="Daum C."/>
            <person name="Shapiro N."/>
            <person name="Ivanova N."/>
            <person name="Kyrpides N."/>
            <person name="Woyke T."/>
        </authorList>
    </citation>
    <scope>NUCLEOTIDE SEQUENCE [LARGE SCALE GENOMIC DNA]</scope>
    <source>
        <strain evidence="7">DSM 45417</strain>
    </source>
</reference>
<dbReference type="EC" id="3.1.1.61" evidence="2"/>
<gene>
    <name evidence="6" type="ORF">JD79_01885</name>
</gene>
<evidence type="ECO:0000256" key="1">
    <source>
        <dbReference type="ARBA" id="ARBA00022801"/>
    </source>
</evidence>
<feature type="domain" description="CheB-type methylesterase" evidence="5">
    <location>
        <begin position="2"/>
        <end position="191"/>
    </location>
</feature>
<protein>
    <recommendedName>
        <fullName evidence="2">protein-glutamate methylesterase</fullName>
        <ecNumber evidence="2">3.1.1.61</ecNumber>
    </recommendedName>
</protein>
<dbReference type="PANTHER" id="PTHR42872:SF6">
    <property type="entry name" value="PROTEIN-GLUTAMATE METHYLESTERASE_PROTEIN-GLUTAMINE GLUTAMINASE"/>
    <property type="match status" value="1"/>
</dbReference>
<evidence type="ECO:0000259" key="5">
    <source>
        <dbReference type="PROSITE" id="PS50122"/>
    </source>
</evidence>
<organism evidence="6 7">
    <name type="scientific">Geodermatophilus normandii</name>
    <dbReference type="NCBI Taxonomy" id="1137989"/>
    <lineage>
        <taxon>Bacteria</taxon>
        <taxon>Bacillati</taxon>
        <taxon>Actinomycetota</taxon>
        <taxon>Actinomycetes</taxon>
        <taxon>Geodermatophilales</taxon>
        <taxon>Geodermatophilaceae</taxon>
        <taxon>Geodermatophilus</taxon>
    </lineage>
</organism>
<dbReference type="GO" id="GO:0005737">
    <property type="term" value="C:cytoplasm"/>
    <property type="evidence" value="ECO:0007669"/>
    <property type="project" value="InterPro"/>
</dbReference>
<dbReference type="RefSeq" id="WP_211307917.1">
    <property type="nucleotide sequence ID" value="NZ_QGTX01000001.1"/>
</dbReference>
<dbReference type="SUPFAM" id="SSF52738">
    <property type="entry name" value="Methylesterase CheB, C-terminal domain"/>
    <property type="match status" value="1"/>
</dbReference>
<feature type="active site" evidence="4">
    <location>
        <position position="41"/>
    </location>
</feature>